<dbReference type="Gramene" id="TRITD2Bv1G046110.1">
    <property type="protein sequence ID" value="TRITD2Bv1G046110.1"/>
    <property type="gene ID" value="TRITD2Bv1G046110"/>
</dbReference>
<dbReference type="Proteomes" id="UP000324705">
    <property type="component" value="Chromosome 2B"/>
</dbReference>
<sequence>MAAALNSVSSTEKMRGRERGKGRGRCACPSPHVPGAPSPLQALVVQGGVDGTNFDSGLRPELRRLTNSRRRAPPPRAHSASRGPPLLRGPERCLELFCPYTWSASAEGQTMQLQAQTILLVVKALFYCCDTGELARCSSLERRLTAHLRSNNKHV</sequence>
<feature type="region of interest" description="Disordered" evidence="1">
    <location>
        <begin position="1"/>
        <end position="85"/>
    </location>
</feature>
<accession>A0A9R1PHF7</accession>
<organism evidence="2 3">
    <name type="scientific">Triticum turgidum subsp. durum</name>
    <name type="common">Durum wheat</name>
    <name type="synonym">Triticum durum</name>
    <dbReference type="NCBI Taxonomy" id="4567"/>
    <lineage>
        <taxon>Eukaryota</taxon>
        <taxon>Viridiplantae</taxon>
        <taxon>Streptophyta</taxon>
        <taxon>Embryophyta</taxon>
        <taxon>Tracheophyta</taxon>
        <taxon>Spermatophyta</taxon>
        <taxon>Magnoliopsida</taxon>
        <taxon>Liliopsida</taxon>
        <taxon>Poales</taxon>
        <taxon>Poaceae</taxon>
        <taxon>BOP clade</taxon>
        <taxon>Pooideae</taxon>
        <taxon>Triticodae</taxon>
        <taxon>Triticeae</taxon>
        <taxon>Triticinae</taxon>
        <taxon>Triticum</taxon>
    </lineage>
</organism>
<reference evidence="2 3" key="1">
    <citation type="submission" date="2017-09" db="EMBL/GenBank/DDBJ databases">
        <authorList>
            <consortium name="International Durum Wheat Genome Sequencing Consortium (IDWGSC)"/>
            <person name="Milanesi L."/>
        </authorList>
    </citation>
    <scope>NUCLEOTIDE SEQUENCE [LARGE SCALE GENOMIC DNA]</scope>
    <source>
        <strain evidence="3">cv. Svevo</strain>
    </source>
</reference>
<feature type="compositionally biased region" description="Basic and acidic residues" evidence="1">
    <location>
        <begin position="12"/>
        <end position="21"/>
    </location>
</feature>
<gene>
    <name evidence="2" type="ORF">TRITD_2Bv1G046110</name>
</gene>
<keyword evidence="3" id="KW-1185">Reference proteome</keyword>
<dbReference type="EMBL" id="LT934114">
    <property type="protein sequence ID" value="VAH42770.1"/>
    <property type="molecule type" value="Genomic_DNA"/>
</dbReference>
<dbReference type="AlphaFoldDB" id="A0A9R1PHF7"/>
<feature type="compositionally biased region" description="Polar residues" evidence="1">
    <location>
        <begin position="1"/>
        <end position="11"/>
    </location>
</feature>
<evidence type="ECO:0000313" key="2">
    <source>
        <dbReference type="EMBL" id="VAH42770.1"/>
    </source>
</evidence>
<proteinExistence type="predicted"/>
<protein>
    <submittedName>
        <fullName evidence="2">Uncharacterized protein</fullName>
    </submittedName>
</protein>
<evidence type="ECO:0000313" key="3">
    <source>
        <dbReference type="Proteomes" id="UP000324705"/>
    </source>
</evidence>
<evidence type="ECO:0000256" key="1">
    <source>
        <dbReference type="SAM" id="MobiDB-lite"/>
    </source>
</evidence>
<name>A0A9R1PHF7_TRITD</name>